<protein>
    <recommendedName>
        <fullName evidence="3">Arf-GAP domain-containing protein</fullName>
    </recommendedName>
</protein>
<accession>A0AAD6BC30</accession>
<dbReference type="InterPro" id="IPR052589">
    <property type="entry name" value="Arf-GAP_dual-PH_domain"/>
</dbReference>
<feature type="domain" description="Arf-GAP" evidence="3">
    <location>
        <begin position="1"/>
        <end position="101"/>
    </location>
</feature>
<keyword evidence="5" id="KW-1185">Reference proteome</keyword>
<dbReference type="FunFam" id="2.30.29.30:FF:000080">
    <property type="entry name" value="Arf-GAP with dual PH domain-containing protein 1"/>
    <property type="match status" value="1"/>
</dbReference>
<organism evidence="4 5">
    <name type="scientific">Pogonophryne albipinna</name>
    <dbReference type="NCBI Taxonomy" id="1090488"/>
    <lineage>
        <taxon>Eukaryota</taxon>
        <taxon>Metazoa</taxon>
        <taxon>Chordata</taxon>
        <taxon>Craniata</taxon>
        <taxon>Vertebrata</taxon>
        <taxon>Euteleostomi</taxon>
        <taxon>Actinopterygii</taxon>
        <taxon>Neopterygii</taxon>
        <taxon>Teleostei</taxon>
        <taxon>Neoteleostei</taxon>
        <taxon>Acanthomorphata</taxon>
        <taxon>Eupercaria</taxon>
        <taxon>Perciformes</taxon>
        <taxon>Notothenioidei</taxon>
        <taxon>Pogonophryne</taxon>
    </lineage>
</organism>
<evidence type="ECO:0000313" key="5">
    <source>
        <dbReference type="Proteomes" id="UP001219934"/>
    </source>
</evidence>
<dbReference type="PANTHER" id="PTHR46021">
    <property type="entry name" value="ARF-GAP WITH DUAL PH DOMAIN-CONTAINING PROTEIN 1-LIKE PROTEIN"/>
    <property type="match status" value="1"/>
</dbReference>
<dbReference type="SMART" id="SM00105">
    <property type="entry name" value="ArfGap"/>
    <property type="match status" value="1"/>
</dbReference>
<evidence type="ECO:0000259" key="3">
    <source>
        <dbReference type="PROSITE" id="PS50115"/>
    </source>
</evidence>
<dbReference type="SUPFAM" id="SSF50729">
    <property type="entry name" value="PH domain-like"/>
    <property type="match status" value="1"/>
</dbReference>
<dbReference type="GO" id="GO:0005737">
    <property type="term" value="C:cytoplasm"/>
    <property type="evidence" value="ECO:0007669"/>
    <property type="project" value="TreeGrafter"/>
</dbReference>
<evidence type="ECO:0000256" key="1">
    <source>
        <dbReference type="PROSITE-ProRule" id="PRU00288"/>
    </source>
</evidence>
<keyword evidence="1" id="KW-0479">Metal-binding</keyword>
<dbReference type="GO" id="GO:1902936">
    <property type="term" value="F:phosphatidylinositol bisphosphate binding"/>
    <property type="evidence" value="ECO:0007669"/>
    <property type="project" value="InterPro"/>
</dbReference>
<dbReference type="Pfam" id="PF01412">
    <property type="entry name" value="ArfGap"/>
    <property type="match status" value="1"/>
</dbReference>
<dbReference type="GO" id="GO:0005547">
    <property type="term" value="F:phosphatidylinositol-3,4,5-trisphosphate binding"/>
    <property type="evidence" value="ECO:0007669"/>
    <property type="project" value="TreeGrafter"/>
</dbReference>
<sequence>MYREPEWASLTLGVFVCQACSLLHRSIPHISRVKSVQETWDASEVELVASTGNNAAKAKYEQKVPAFYYRPIHSDCKMLREQWIRAKYERKEFEFIEKQEPYSAGYREGFLWKRGRDNGQFLSRKFILSEREGALKYFNKQDARDPKAMMKIETLNATFQPAKIGNPCGLQITYLRDNSTRNIFVYHSDAKYQCLQQRQSTQREFVGVLALRQRLLRMEASVEKGKNGHLNPAFHLKVVGPINKASSHKGLPHTSKEVLPLRPGPVSNGTQPVNIVRPLRPSQSPMGGSRDVKVVRPPLPASKPPTAPPKSPATPQRLSPPKKPLPLNPTRSPLLVSELQPRQSPFPPQRPLPLSPARGASPTVSPARTPLPKPSTGLLVMMPPAVGPKPVGKVTAIPPLRALSLVTA</sequence>
<comment type="caution">
    <text evidence="4">The sequence shown here is derived from an EMBL/GenBank/DDBJ whole genome shotgun (WGS) entry which is preliminary data.</text>
</comment>
<feature type="compositionally biased region" description="Pro residues" evidence="2">
    <location>
        <begin position="344"/>
        <end position="354"/>
    </location>
</feature>
<name>A0AAD6BC30_9TELE</name>
<evidence type="ECO:0000313" key="4">
    <source>
        <dbReference type="EMBL" id="KAJ4940693.1"/>
    </source>
</evidence>
<keyword evidence="1" id="KW-0863">Zinc-finger</keyword>
<dbReference type="InterPro" id="IPR037278">
    <property type="entry name" value="ARFGAP/RecO"/>
</dbReference>
<dbReference type="InterPro" id="IPR001164">
    <property type="entry name" value="ArfGAP_dom"/>
</dbReference>
<dbReference type="PROSITE" id="PS50115">
    <property type="entry name" value="ARFGAP"/>
    <property type="match status" value="1"/>
</dbReference>
<dbReference type="InterPro" id="IPR011993">
    <property type="entry name" value="PH-like_dom_sf"/>
</dbReference>
<feature type="region of interest" description="Disordered" evidence="2">
    <location>
        <begin position="245"/>
        <end position="378"/>
    </location>
</feature>
<dbReference type="InterPro" id="IPR038508">
    <property type="entry name" value="ArfGAP_dom_sf"/>
</dbReference>
<proteinExistence type="predicted"/>
<dbReference type="AlphaFoldDB" id="A0AAD6BC30"/>
<dbReference type="InterPro" id="IPR037849">
    <property type="entry name" value="PH1_ADAP"/>
</dbReference>
<dbReference type="GO" id="GO:0005096">
    <property type="term" value="F:GTPase activator activity"/>
    <property type="evidence" value="ECO:0007669"/>
    <property type="project" value="InterPro"/>
</dbReference>
<keyword evidence="1" id="KW-0862">Zinc</keyword>
<dbReference type="Gene3D" id="1.10.220.150">
    <property type="entry name" value="Arf GTPase activating protein"/>
    <property type="match status" value="1"/>
</dbReference>
<dbReference type="Gene3D" id="2.30.29.30">
    <property type="entry name" value="Pleckstrin-homology domain (PH domain)/Phosphotyrosine-binding domain (PTB)"/>
    <property type="match status" value="1"/>
</dbReference>
<evidence type="ECO:0000256" key="2">
    <source>
        <dbReference type="SAM" id="MobiDB-lite"/>
    </source>
</evidence>
<dbReference type="PANTHER" id="PTHR46021:SF5">
    <property type="entry name" value="ARF-GAP WITH DUAL PH DOMAIN-CONTAINING PROTEIN 1"/>
    <property type="match status" value="1"/>
</dbReference>
<reference evidence="4" key="1">
    <citation type="submission" date="2022-11" db="EMBL/GenBank/DDBJ databases">
        <title>Chromosome-level genome of Pogonophryne albipinna.</title>
        <authorList>
            <person name="Jo E."/>
        </authorList>
    </citation>
    <scope>NUCLEOTIDE SEQUENCE</scope>
    <source>
        <strain evidence="4">SGF0006</strain>
        <tissue evidence="4">Muscle</tissue>
    </source>
</reference>
<dbReference type="CDD" id="cd13252">
    <property type="entry name" value="PH1_ADAP"/>
    <property type="match status" value="1"/>
</dbReference>
<dbReference type="EMBL" id="JAPTMU010000007">
    <property type="protein sequence ID" value="KAJ4940693.1"/>
    <property type="molecule type" value="Genomic_DNA"/>
</dbReference>
<dbReference type="GO" id="GO:0005886">
    <property type="term" value="C:plasma membrane"/>
    <property type="evidence" value="ECO:0007669"/>
    <property type="project" value="TreeGrafter"/>
</dbReference>
<gene>
    <name evidence="4" type="ORF">JOQ06_026988</name>
</gene>
<dbReference type="Proteomes" id="UP001219934">
    <property type="component" value="Unassembled WGS sequence"/>
</dbReference>
<dbReference type="SUPFAM" id="SSF57863">
    <property type="entry name" value="ArfGap/RecO-like zinc finger"/>
    <property type="match status" value="1"/>
</dbReference>
<dbReference type="GO" id="GO:0008270">
    <property type="term" value="F:zinc ion binding"/>
    <property type="evidence" value="ECO:0007669"/>
    <property type="project" value="UniProtKB-KW"/>
</dbReference>
<feature type="compositionally biased region" description="Pro residues" evidence="2">
    <location>
        <begin position="297"/>
        <end position="312"/>
    </location>
</feature>